<dbReference type="AlphaFoldDB" id="A0A914VQ75"/>
<dbReference type="InterPro" id="IPR036959">
    <property type="entry name" value="Peptidase_C12_UCH_sf"/>
</dbReference>
<keyword evidence="4 8" id="KW-0833">Ubl conjugation pathway</keyword>
<evidence type="ECO:0000256" key="4">
    <source>
        <dbReference type="ARBA" id="ARBA00022786"/>
    </source>
</evidence>
<evidence type="ECO:0000313" key="12">
    <source>
        <dbReference type="WBParaSite" id="PSAMB.scaffold2291size24091.g17173.t1"/>
    </source>
</evidence>
<proteinExistence type="inferred from homology"/>
<keyword evidence="6 8" id="KW-0788">Thiol protease</keyword>
<accession>A0A914VQ75</accession>
<keyword evidence="9" id="KW-1133">Transmembrane helix</keyword>
<organism evidence="11 12">
    <name type="scientific">Plectus sambesii</name>
    <dbReference type="NCBI Taxonomy" id="2011161"/>
    <lineage>
        <taxon>Eukaryota</taxon>
        <taxon>Metazoa</taxon>
        <taxon>Ecdysozoa</taxon>
        <taxon>Nematoda</taxon>
        <taxon>Chromadorea</taxon>
        <taxon>Plectida</taxon>
        <taxon>Plectina</taxon>
        <taxon>Plectoidea</taxon>
        <taxon>Plectidae</taxon>
        <taxon>Plectus</taxon>
    </lineage>
</organism>
<dbReference type="GO" id="GO:0005737">
    <property type="term" value="C:cytoplasm"/>
    <property type="evidence" value="ECO:0007669"/>
    <property type="project" value="TreeGrafter"/>
</dbReference>
<keyword evidence="9" id="KW-0472">Membrane</keyword>
<evidence type="ECO:0000256" key="9">
    <source>
        <dbReference type="SAM" id="Phobius"/>
    </source>
</evidence>
<dbReference type="InterPro" id="IPR001578">
    <property type="entry name" value="Peptidase_C12_UCH"/>
</dbReference>
<dbReference type="EC" id="3.4.19.12" evidence="8"/>
<evidence type="ECO:0000256" key="2">
    <source>
        <dbReference type="ARBA" id="ARBA00009326"/>
    </source>
</evidence>
<dbReference type="PRINTS" id="PR00707">
    <property type="entry name" value="UBCTHYDRLASE"/>
</dbReference>
<dbReference type="Gene3D" id="3.40.532.10">
    <property type="entry name" value="Peptidase C12, ubiquitin carboxyl-terminal hydrolase"/>
    <property type="match status" value="1"/>
</dbReference>
<dbReference type="InterPro" id="IPR038765">
    <property type="entry name" value="Papain-like_cys_pep_sf"/>
</dbReference>
<sequence>MAQENVQWLPLESNPEAMNKFLRTIGIPEPTQCVDVLGFDADLVAMLPQPIYAVIFCFPDYRKFEAQFKPIYDKLAAEGAKVPEGVFFMEQTIGNACGTFAIFHALANNADNINLGNGTFKGFLEKAKTVDPKERSSLLATNSSLATAHEGCAQAGDTVAEHENVEHHFICYVNKNGQLLEIGGVTFSLITFLLAAYFLCSRLGDRFDICVCWEIRS</sequence>
<keyword evidence="5 8" id="KW-0378">Hydrolase</keyword>
<comment type="similarity">
    <text evidence="2 7 8">Belongs to the peptidase C12 family.</text>
</comment>
<dbReference type="PANTHER" id="PTHR10589">
    <property type="entry name" value="UBIQUITIN CARBOXYL-TERMINAL HYDROLASE"/>
    <property type="match status" value="1"/>
</dbReference>
<evidence type="ECO:0000256" key="3">
    <source>
        <dbReference type="ARBA" id="ARBA00022670"/>
    </source>
</evidence>
<evidence type="ECO:0000256" key="5">
    <source>
        <dbReference type="ARBA" id="ARBA00022801"/>
    </source>
</evidence>
<dbReference type="GO" id="GO:0006511">
    <property type="term" value="P:ubiquitin-dependent protein catabolic process"/>
    <property type="evidence" value="ECO:0007669"/>
    <property type="project" value="UniProtKB-UniRule"/>
</dbReference>
<keyword evidence="3 8" id="KW-0645">Protease</keyword>
<keyword evidence="11" id="KW-1185">Reference proteome</keyword>
<comment type="catalytic activity">
    <reaction evidence="1 8">
        <text>Thiol-dependent hydrolysis of ester, thioester, amide, peptide and isopeptide bonds formed by the C-terminal Gly of ubiquitin (a 76-residue protein attached to proteins as an intracellular targeting signal).</text>
        <dbReference type="EC" id="3.4.19.12"/>
    </reaction>
</comment>
<dbReference type="CDD" id="cd09616">
    <property type="entry name" value="Peptidase_C12_UCH_L1_L3"/>
    <property type="match status" value="1"/>
</dbReference>
<dbReference type="PANTHER" id="PTHR10589:SF17">
    <property type="entry name" value="UBIQUITIN CARBOXYL-TERMINAL HYDROLASE"/>
    <property type="match status" value="1"/>
</dbReference>
<evidence type="ECO:0000256" key="6">
    <source>
        <dbReference type="ARBA" id="ARBA00022807"/>
    </source>
</evidence>
<comment type="caution">
    <text evidence="7">Lacks conserved residue(s) required for the propagation of feature annotation.</text>
</comment>
<evidence type="ECO:0000259" key="10">
    <source>
        <dbReference type="PROSITE" id="PS52048"/>
    </source>
</evidence>
<protein>
    <recommendedName>
        <fullName evidence="8">Ubiquitin carboxyl-terminal hydrolase</fullName>
        <ecNumber evidence="8">3.4.19.12</ecNumber>
    </recommendedName>
</protein>
<feature type="domain" description="UCH catalytic" evidence="10">
    <location>
        <begin position="7"/>
        <end position="217"/>
    </location>
</feature>
<feature type="transmembrane region" description="Helical" evidence="9">
    <location>
        <begin position="179"/>
        <end position="199"/>
    </location>
</feature>
<dbReference type="WBParaSite" id="PSAMB.scaffold2291size24091.g17173.t1">
    <property type="protein sequence ID" value="PSAMB.scaffold2291size24091.g17173.t1"/>
    <property type="gene ID" value="PSAMB.scaffold2291size24091.g17173"/>
</dbReference>
<dbReference type="SUPFAM" id="SSF54001">
    <property type="entry name" value="Cysteine proteinases"/>
    <property type="match status" value="1"/>
</dbReference>
<dbReference type="GO" id="GO:0016579">
    <property type="term" value="P:protein deubiquitination"/>
    <property type="evidence" value="ECO:0007669"/>
    <property type="project" value="TreeGrafter"/>
</dbReference>
<keyword evidence="9" id="KW-0812">Transmembrane</keyword>
<dbReference type="PROSITE" id="PS52048">
    <property type="entry name" value="UCH_DOMAIN"/>
    <property type="match status" value="1"/>
</dbReference>
<evidence type="ECO:0000256" key="7">
    <source>
        <dbReference type="PROSITE-ProRule" id="PRU01393"/>
    </source>
</evidence>
<reference evidence="12" key="1">
    <citation type="submission" date="2022-11" db="UniProtKB">
        <authorList>
            <consortium name="WormBaseParasite"/>
        </authorList>
    </citation>
    <scope>IDENTIFICATION</scope>
</reference>
<name>A0A914VQ75_9BILA</name>
<evidence type="ECO:0000256" key="1">
    <source>
        <dbReference type="ARBA" id="ARBA00000707"/>
    </source>
</evidence>
<evidence type="ECO:0000313" key="11">
    <source>
        <dbReference type="Proteomes" id="UP000887566"/>
    </source>
</evidence>
<dbReference type="Pfam" id="PF01088">
    <property type="entry name" value="Peptidase_C12"/>
    <property type="match status" value="1"/>
</dbReference>
<evidence type="ECO:0000256" key="8">
    <source>
        <dbReference type="RuleBase" id="RU361215"/>
    </source>
</evidence>
<dbReference type="Proteomes" id="UP000887566">
    <property type="component" value="Unplaced"/>
</dbReference>
<dbReference type="GO" id="GO:0004843">
    <property type="term" value="F:cysteine-type deubiquitinase activity"/>
    <property type="evidence" value="ECO:0007669"/>
    <property type="project" value="UniProtKB-EC"/>
</dbReference>